<evidence type="ECO:0000256" key="2">
    <source>
        <dbReference type="SAM" id="SignalP"/>
    </source>
</evidence>
<proteinExistence type="predicted"/>
<dbReference type="SUPFAM" id="SSF56925">
    <property type="entry name" value="OMPA-like"/>
    <property type="match status" value="1"/>
</dbReference>
<protein>
    <recommendedName>
        <fullName evidence="3">Outer membrane protein beta-barrel domain-containing protein</fullName>
    </recommendedName>
</protein>
<evidence type="ECO:0000313" key="5">
    <source>
        <dbReference type="Proteomes" id="UP000614811"/>
    </source>
</evidence>
<dbReference type="Gene3D" id="2.40.160.20">
    <property type="match status" value="1"/>
</dbReference>
<dbReference type="RefSeq" id="WP_189398630.1">
    <property type="nucleotide sequence ID" value="NZ_BMXA01000001.1"/>
</dbReference>
<keyword evidence="5" id="KW-1185">Reference proteome</keyword>
<feature type="chain" id="PRO_5037895507" description="Outer membrane protein beta-barrel domain-containing protein" evidence="2">
    <location>
        <begin position="25"/>
        <end position="200"/>
    </location>
</feature>
<feature type="domain" description="Outer membrane protein beta-barrel" evidence="3">
    <location>
        <begin position="11"/>
        <end position="194"/>
    </location>
</feature>
<comment type="caution">
    <text evidence="4">The sequence shown here is derived from an EMBL/GenBank/DDBJ whole genome shotgun (WGS) entry which is preliminary data.</text>
</comment>
<evidence type="ECO:0000313" key="4">
    <source>
        <dbReference type="EMBL" id="GHA00776.1"/>
    </source>
</evidence>
<accession>A0A918RJS8</accession>
<evidence type="ECO:0000259" key="3">
    <source>
        <dbReference type="Pfam" id="PF13505"/>
    </source>
</evidence>
<gene>
    <name evidence="4" type="ORF">GCM10008090_07240</name>
</gene>
<dbReference type="InterPro" id="IPR027385">
    <property type="entry name" value="Beta-barrel_OMP"/>
</dbReference>
<dbReference type="Pfam" id="PF13505">
    <property type="entry name" value="OMP_b-brl"/>
    <property type="match status" value="1"/>
</dbReference>
<dbReference type="AlphaFoldDB" id="A0A918RJS8"/>
<evidence type="ECO:0000256" key="1">
    <source>
        <dbReference type="ARBA" id="ARBA00022729"/>
    </source>
</evidence>
<sequence>MKKLNLISSLAAIACLATSAPAFAADDADGPFFGKKAPGKWIVGAKYVNVDPNVADTKDADGVGIVLGYEFATSVGQGTSSFEIEYINADEGEVSVVNNLALVPARPDAFGTYEADIINAYFTYRSPGALFYKLKGGLSYVDLNIAPVSLLDRDYEDVSIAVGVGIGYRINELGIIEVEYTQDSGDADVGTLGVNALLTF</sequence>
<dbReference type="Proteomes" id="UP000614811">
    <property type="component" value="Unassembled WGS sequence"/>
</dbReference>
<dbReference type="PROSITE" id="PS51257">
    <property type="entry name" value="PROKAR_LIPOPROTEIN"/>
    <property type="match status" value="1"/>
</dbReference>
<dbReference type="EMBL" id="BMXA01000001">
    <property type="protein sequence ID" value="GHA00776.1"/>
    <property type="molecule type" value="Genomic_DNA"/>
</dbReference>
<organism evidence="4 5">
    <name type="scientific">Arenicella chitinivorans</name>
    <dbReference type="NCBI Taxonomy" id="1329800"/>
    <lineage>
        <taxon>Bacteria</taxon>
        <taxon>Pseudomonadati</taxon>
        <taxon>Pseudomonadota</taxon>
        <taxon>Gammaproteobacteria</taxon>
        <taxon>Arenicellales</taxon>
        <taxon>Arenicellaceae</taxon>
        <taxon>Arenicella</taxon>
    </lineage>
</organism>
<reference evidence="4" key="1">
    <citation type="journal article" date="2014" name="Int. J. Syst. Evol. Microbiol.">
        <title>Complete genome sequence of Corynebacterium casei LMG S-19264T (=DSM 44701T), isolated from a smear-ripened cheese.</title>
        <authorList>
            <consortium name="US DOE Joint Genome Institute (JGI-PGF)"/>
            <person name="Walter F."/>
            <person name="Albersmeier A."/>
            <person name="Kalinowski J."/>
            <person name="Ruckert C."/>
        </authorList>
    </citation>
    <scope>NUCLEOTIDE SEQUENCE</scope>
    <source>
        <strain evidence="4">KCTC 12711</strain>
    </source>
</reference>
<keyword evidence="1 2" id="KW-0732">Signal</keyword>
<feature type="signal peptide" evidence="2">
    <location>
        <begin position="1"/>
        <end position="24"/>
    </location>
</feature>
<dbReference type="InterPro" id="IPR011250">
    <property type="entry name" value="OMP/PagP_B-barrel"/>
</dbReference>
<reference evidence="4" key="2">
    <citation type="submission" date="2020-09" db="EMBL/GenBank/DDBJ databases">
        <authorList>
            <person name="Sun Q."/>
            <person name="Kim S."/>
        </authorList>
    </citation>
    <scope>NUCLEOTIDE SEQUENCE</scope>
    <source>
        <strain evidence="4">KCTC 12711</strain>
    </source>
</reference>
<name>A0A918RJS8_9GAMM</name>